<dbReference type="SUPFAM" id="SSF50729">
    <property type="entry name" value="PH domain-like"/>
    <property type="match status" value="1"/>
</dbReference>
<protein>
    <recommendedName>
        <fullName evidence="8">Connector enhancer of kinase suppressor of ras 2</fullName>
    </recommendedName>
</protein>
<evidence type="ECO:0000259" key="3">
    <source>
        <dbReference type="PROSITE" id="PS50003"/>
    </source>
</evidence>
<dbReference type="InterPro" id="IPR001849">
    <property type="entry name" value="PH_domain"/>
</dbReference>
<feature type="compositionally biased region" description="Pro residues" evidence="2">
    <location>
        <begin position="615"/>
        <end position="636"/>
    </location>
</feature>
<dbReference type="AlphaFoldDB" id="A0A212F153"/>
<feature type="region of interest" description="Disordered" evidence="2">
    <location>
        <begin position="327"/>
        <end position="363"/>
    </location>
</feature>
<feature type="domain" description="PH" evidence="3">
    <location>
        <begin position="744"/>
        <end position="844"/>
    </location>
</feature>
<evidence type="ECO:0000259" key="5">
    <source>
        <dbReference type="PROSITE" id="PS51290"/>
    </source>
</evidence>
<proteinExistence type="inferred from homology"/>
<dbReference type="SMART" id="SM00228">
    <property type="entry name" value="PDZ"/>
    <property type="match status" value="1"/>
</dbReference>
<dbReference type="InParanoid" id="A0A212F153"/>
<dbReference type="InterPro" id="IPR013761">
    <property type="entry name" value="SAM/pointed_sf"/>
</dbReference>
<dbReference type="Pfam" id="PF00169">
    <property type="entry name" value="PH"/>
    <property type="match status" value="1"/>
</dbReference>
<dbReference type="PROSITE" id="PS50003">
    <property type="entry name" value="PH_DOMAIN"/>
    <property type="match status" value="1"/>
</dbReference>
<dbReference type="EMBL" id="AGBW02010955">
    <property type="protein sequence ID" value="OWR47468.1"/>
    <property type="molecule type" value="Genomic_DNA"/>
</dbReference>
<dbReference type="KEGG" id="dpl:KGM_206502"/>
<feature type="region of interest" description="Disordered" evidence="2">
    <location>
        <begin position="1159"/>
        <end position="1201"/>
    </location>
</feature>
<dbReference type="InterPro" id="IPR051566">
    <property type="entry name" value="CNKSR"/>
</dbReference>
<feature type="compositionally biased region" description="Basic and acidic residues" evidence="2">
    <location>
        <begin position="1189"/>
        <end position="1201"/>
    </location>
</feature>
<feature type="compositionally biased region" description="Acidic residues" evidence="2">
    <location>
        <begin position="863"/>
        <end position="872"/>
    </location>
</feature>
<feature type="region of interest" description="Disordered" evidence="2">
    <location>
        <begin position="706"/>
        <end position="735"/>
    </location>
</feature>
<accession>A0A212F153</accession>
<organism evidence="6 7">
    <name type="scientific">Danaus plexippus plexippus</name>
    <dbReference type="NCBI Taxonomy" id="278856"/>
    <lineage>
        <taxon>Eukaryota</taxon>
        <taxon>Metazoa</taxon>
        <taxon>Ecdysozoa</taxon>
        <taxon>Arthropoda</taxon>
        <taxon>Hexapoda</taxon>
        <taxon>Insecta</taxon>
        <taxon>Pterygota</taxon>
        <taxon>Neoptera</taxon>
        <taxon>Endopterygota</taxon>
        <taxon>Lepidoptera</taxon>
        <taxon>Glossata</taxon>
        <taxon>Ditrysia</taxon>
        <taxon>Papilionoidea</taxon>
        <taxon>Nymphalidae</taxon>
        <taxon>Danainae</taxon>
        <taxon>Danaini</taxon>
        <taxon>Danaina</taxon>
        <taxon>Danaus</taxon>
        <taxon>Danaus</taxon>
    </lineage>
</organism>
<feature type="compositionally biased region" description="Low complexity" evidence="2">
    <location>
        <begin position="352"/>
        <end position="363"/>
    </location>
</feature>
<comment type="caution">
    <text evidence="6">The sequence shown here is derived from an EMBL/GenBank/DDBJ whole genome shotgun (WGS) entry which is preliminary data.</text>
</comment>
<dbReference type="SMART" id="SM00233">
    <property type="entry name" value="PH"/>
    <property type="match status" value="1"/>
</dbReference>
<feature type="compositionally biased region" description="Basic and acidic residues" evidence="2">
    <location>
        <begin position="605"/>
        <end position="614"/>
    </location>
</feature>
<dbReference type="Pfam" id="PF10534">
    <property type="entry name" value="CRIC_ras_sig"/>
    <property type="match status" value="1"/>
</dbReference>
<feature type="region of interest" description="Disordered" evidence="2">
    <location>
        <begin position="860"/>
        <end position="922"/>
    </location>
</feature>
<sequence>MGSLNIAEWTPEQVADWLTGLGPKVAQYVPELQKKALNGSKLLTMRCDDLEYLGVHIIGHQELILEAVEHLRNFHYESSRECVQQLAVRVSGAAQSLARALRYHGDARLETDSLADVARTVHAVKPLVCWLDRWPLCSGSPLAARKAALLKLSLEAATCAQRERFAEQPARAVAAAAAALAALADYIIQDVSDPMILQPARVDSVSLVQGERALGFEVVPSFCGHHQLAHIRFASPAHASGLVHEADEIVQVGGRCVVGWPGEAVEAACTRAARGGDLALKLRRRGARALPALPTPPLRAPRARARPRPPHAPFTLHRYELEFPLSGAVHPAPRSPPRPPRADSPSSEDSDALSPPASPTLLLLPDTARMYPPKPRLSVVRRHSVSGETPAAASHALAVHQLWQQLQQQRLACVDGDNALYRRDKAVSCSTGLQLSPRPRTCLVVPRPLGQLGQVAGPPAASPCRGKLDKSHSTPAYDFEPSSEPGSLAAQTIPESPTTPVTDAPPHTEKAGQILDFKKSSSQIEEAIQQRNRRANGDDDKNDAFTEDDTKLEIVETVNEVMRETAGGAREGGREDARRRREAAGDDTSSDDQQAAGTMRRTKPRITERFRPADPSRPPSPPPRPSLPHRPAPPAPREPRPPPRDAPQYPPVRVLTRPAESRDASPLKALRPDIPQGSVPLRHITKHDIKLVSAERREMPAINGEAERAAARKDDVTVTAASPGGGAAAGGGGRRSVPARLLSGRGACGSVVQRVRAGAGTGCTRWASRHLLLAHNLLYAYRSAECSRAACMIYLEGFTVCAAAEVKSRAHAFKVYHTGTAFYFACDSREAMLAWIGLIHRATLLPSLLSEAMELSKQFSETDYSETESDLETSERRLEKEKEREKEREREKEKSKFGSLKKLTHRTSRSESQENVSQQAATSLDRKYLRFFSRARAKDDNKTPKKPSGVPVPTEHYRSYRRAEPPLPSPRAPPPAPRPSSSSSKKLPKPINYIHASNPNLLDFEKSDFVTKPTIQVPKPKVSKPDSLAGFVTLEEFMLQKQAEERQQLYSGRVLLGVERGARAAGRGAQGEGGELQRRLDRIVPDVIYGELAPEHRDRNKPVSVPDKDGYETLVYPDERDGRTDSIVSGSSHGPHSAADSVSTGVSRLRLMFGARRDLVRQESSRSEQYPHLQCPPTFQPETYSLARPPRDAHTRTHARD</sequence>
<feature type="compositionally biased region" description="Basic and acidic residues" evidence="2">
    <location>
        <begin position="706"/>
        <end position="716"/>
    </location>
</feature>
<evidence type="ECO:0000313" key="6">
    <source>
        <dbReference type="EMBL" id="OWR47468.1"/>
    </source>
</evidence>
<reference evidence="6 7" key="1">
    <citation type="journal article" date="2011" name="Cell">
        <title>The monarch butterfly genome yields insights into long-distance migration.</title>
        <authorList>
            <person name="Zhan S."/>
            <person name="Merlin C."/>
            <person name="Boore J.L."/>
            <person name="Reppert S.M."/>
        </authorList>
    </citation>
    <scope>NUCLEOTIDE SEQUENCE [LARGE SCALE GENOMIC DNA]</scope>
    <source>
        <strain evidence="6">F-2</strain>
    </source>
</reference>
<dbReference type="SUPFAM" id="SSF50156">
    <property type="entry name" value="PDZ domain-like"/>
    <property type="match status" value="1"/>
</dbReference>
<feature type="compositionally biased region" description="Basic and acidic residues" evidence="2">
    <location>
        <begin position="955"/>
        <end position="964"/>
    </location>
</feature>
<gene>
    <name evidence="6" type="ORF">KGM_206502</name>
</gene>
<dbReference type="CDD" id="cd13326">
    <property type="entry name" value="PH_CNK_insect-like"/>
    <property type="match status" value="1"/>
</dbReference>
<feature type="compositionally biased region" description="Polar residues" evidence="2">
    <location>
        <begin position="489"/>
        <end position="501"/>
    </location>
</feature>
<feature type="compositionally biased region" description="Gly residues" evidence="2">
    <location>
        <begin position="723"/>
        <end position="734"/>
    </location>
</feature>
<dbReference type="PROSITE" id="PS50105">
    <property type="entry name" value="SAM_DOMAIN"/>
    <property type="match status" value="1"/>
</dbReference>
<dbReference type="STRING" id="278856.A0A212F153"/>
<feature type="compositionally biased region" description="Basic and acidic residues" evidence="2">
    <location>
        <begin position="571"/>
        <end position="584"/>
    </location>
</feature>
<dbReference type="Pfam" id="PF00536">
    <property type="entry name" value="SAM_1"/>
    <property type="match status" value="1"/>
</dbReference>
<comment type="similarity">
    <text evidence="1">Belongs to the CNKSR family.</text>
</comment>
<dbReference type="PANTHER" id="PTHR12844:SF42">
    <property type="entry name" value="CONNECTOR ENHANCER OF KSR PROTEIN CNK"/>
    <property type="match status" value="1"/>
</dbReference>
<dbReference type="SUPFAM" id="SSF47769">
    <property type="entry name" value="SAM/Pointed domain"/>
    <property type="match status" value="1"/>
</dbReference>
<dbReference type="InterPro" id="IPR036034">
    <property type="entry name" value="PDZ_sf"/>
</dbReference>
<dbReference type="eggNOG" id="KOG1738">
    <property type="taxonomic scope" value="Eukaryota"/>
</dbReference>
<name>A0A212F153_DANPL</name>
<dbReference type="Proteomes" id="UP000007151">
    <property type="component" value="Unassembled WGS sequence"/>
</dbReference>
<evidence type="ECO:0000313" key="7">
    <source>
        <dbReference type="Proteomes" id="UP000007151"/>
    </source>
</evidence>
<feature type="domain" description="CRIC" evidence="5">
    <location>
        <begin position="78"/>
        <end position="167"/>
    </location>
</feature>
<dbReference type="InterPro" id="IPR001478">
    <property type="entry name" value="PDZ"/>
</dbReference>
<dbReference type="InterPro" id="IPR001660">
    <property type="entry name" value="SAM"/>
</dbReference>
<feature type="compositionally biased region" description="Polar residues" evidence="2">
    <location>
        <begin position="1126"/>
        <end position="1145"/>
    </location>
</feature>
<dbReference type="FunCoup" id="A0A212F153">
    <property type="interactions" value="317"/>
</dbReference>
<dbReference type="PANTHER" id="PTHR12844">
    <property type="entry name" value="CONNECTOR ENCHANCER OF KINASE SUPPRESSOR OF RAS"/>
    <property type="match status" value="1"/>
</dbReference>
<feature type="compositionally biased region" description="Basic and acidic residues" evidence="2">
    <location>
        <begin position="535"/>
        <end position="554"/>
    </location>
</feature>
<feature type="domain" description="SAM" evidence="4">
    <location>
        <begin position="9"/>
        <end position="74"/>
    </location>
</feature>
<dbReference type="Gene3D" id="2.30.29.30">
    <property type="entry name" value="Pleckstrin-homology domain (PH domain)/Phosphotyrosine-binding domain (PTB)"/>
    <property type="match status" value="1"/>
</dbReference>
<feature type="compositionally biased region" description="Pro residues" evidence="2">
    <location>
        <begin position="965"/>
        <end position="978"/>
    </location>
</feature>
<feature type="compositionally biased region" description="Polar residues" evidence="2">
    <location>
        <begin position="913"/>
        <end position="922"/>
    </location>
</feature>
<evidence type="ECO:0000256" key="1">
    <source>
        <dbReference type="ARBA" id="ARBA00009498"/>
    </source>
</evidence>
<dbReference type="PROSITE" id="PS51290">
    <property type="entry name" value="CRIC"/>
    <property type="match status" value="1"/>
</dbReference>
<feature type="region of interest" description="Disordered" evidence="2">
    <location>
        <begin position="1092"/>
        <end position="1145"/>
    </location>
</feature>
<dbReference type="InterPro" id="IPR017874">
    <property type="entry name" value="CRIC_domain"/>
</dbReference>
<keyword evidence="7" id="KW-1185">Reference proteome</keyword>
<feature type="compositionally biased region" description="Basic and acidic residues" evidence="2">
    <location>
        <begin position="1093"/>
        <end position="1124"/>
    </location>
</feature>
<feature type="region of interest" description="Disordered" evidence="2">
    <location>
        <begin position="290"/>
        <end position="312"/>
    </location>
</feature>
<feature type="region of interest" description="Disordered" evidence="2">
    <location>
        <begin position="454"/>
        <end position="679"/>
    </location>
</feature>
<feature type="compositionally biased region" description="Basic and acidic residues" evidence="2">
    <location>
        <begin position="873"/>
        <end position="896"/>
    </location>
</feature>
<feature type="region of interest" description="Disordered" evidence="2">
    <location>
        <begin position="934"/>
        <end position="994"/>
    </location>
</feature>
<dbReference type="InterPro" id="IPR011993">
    <property type="entry name" value="PH-like_dom_sf"/>
</dbReference>
<evidence type="ECO:0008006" key="8">
    <source>
        <dbReference type="Google" id="ProtNLM"/>
    </source>
</evidence>
<dbReference type="Gene3D" id="1.10.150.50">
    <property type="entry name" value="Transcription Factor, Ets-1"/>
    <property type="match status" value="1"/>
</dbReference>
<evidence type="ECO:0000256" key="2">
    <source>
        <dbReference type="SAM" id="MobiDB-lite"/>
    </source>
</evidence>
<dbReference type="SMART" id="SM00454">
    <property type="entry name" value="SAM"/>
    <property type="match status" value="1"/>
</dbReference>
<evidence type="ECO:0000259" key="4">
    <source>
        <dbReference type="PROSITE" id="PS50105"/>
    </source>
</evidence>
<dbReference type="Gene3D" id="2.30.42.10">
    <property type="match status" value="1"/>
</dbReference>